<protein>
    <submittedName>
        <fullName evidence="3">Uncharacterized protein</fullName>
    </submittedName>
</protein>
<accession>A0A6A6PBI3</accession>
<dbReference type="AlphaFoldDB" id="A0A6A6PBI3"/>
<name>A0A6A6PBI3_9PEZI</name>
<feature type="compositionally biased region" description="Basic and acidic residues" evidence="2">
    <location>
        <begin position="459"/>
        <end position="470"/>
    </location>
</feature>
<feature type="compositionally biased region" description="Basic and acidic residues" evidence="2">
    <location>
        <begin position="48"/>
        <end position="62"/>
    </location>
</feature>
<feature type="compositionally biased region" description="Polar residues" evidence="2">
    <location>
        <begin position="408"/>
        <end position="422"/>
    </location>
</feature>
<keyword evidence="4" id="KW-1185">Reference proteome</keyword>
<keyword evidence="1" id="KW-0175">Coiled coil</keyword>
<dbReference type="EMBL" id="MU001672">
    <property type="protein sequence ID" value="KAF2461209.1"/>
    <property type="molecule type" value="Genomic_DNA"/>
</dbReference>
<evidence type="ECO:0000313" key="4">
    <source>
        <dbReference type="Proteomes" id="UP000799766"/>
    </source>
</evidence>
<feature type="compositionally biased region" description="Basic and acidic residues" evidence="2">
    <location>
        <begin position="93"/>
        <end position="103"/>
    </location>
</feature>
<evidence type="ECO:0000313" key="3">
    <source>
        <dbReference type="EMBL" id="KAF2461209.1"/>
    </source>
</evidence>
<reference evidence="3" key="1">
    <citation type="journal article" date="2020" name="Stud. Mycol.">
        <title>101 Dothideomycetes genomes: a test case for predicting lifestyles and emergence of pathogens.</title>
        <authorList>
            <person name="Haridas S."/>
            <person name="Albert R."/>
            <person name="Binder M."/>
            <person name="Bloem J."/>
            <person name="Labutti K."/>
            <person name="Salamov A."/>
            <person name="Andreopoulos B."/>
            <person name="Baker S."/>
            <person name="Barry K."/>
            <person name="Bills G."/>
            <person name="Bluhm B."/>
            <person name="Cannon C."/>
            <person name="Castanera R."/>
            <person name="Culley D."/>
            <person name="Daum C."/>
            <person name="Ezra D."/>
            <person name="Gonzalez J."/>
            <person name="Henrissat B."/>
            <person name="Kuo A."/>
            <person name="Liang C."/>
            <person name="Lipzen A."/>
            <person name="Lutzoni F."/>
            <person name="Magnuson J."/>
            <person name="Mondo S."/>
            <person name="Nolan M."/>
            <person name="Ohm R."/>
            <person name="Pangilinan J."/>
            <person name="Park H.-J."/>
            <person name="Ramirez L."/>
            <person name="Alfaro M."/>
            <person name="Sun H."/>
            <person name="Tritt A."/>
            <person name="Yoshinaga Y."/>
            <person name="Zwiers L.-H."/>
            <person name="Turgeon B."/>
            <person name="Goodwin S."/>
            <person name="Spatafora J."/>
            <person name="Crous P."/>
            <person name="Grigoriev I."/>
        </authorList>
    </citation>
    <scope>NUCLEOTIDE SEQUENCE</scope>
    <source>
        <strain evidence="3">ATCC 16933</strain>
    </source>
</reference>
<feature type="region of interest" description="Disordered" evidence="2">
    <location>
        <begin position="40"/>
        <end position="135"/>
    </location>
</feature>
<proteinExistence type="predicted"/>
<organism evidence="3 4">
    <name type="scientific">Lineolata rhizophorae</name>
    <dbReference type="NCBI Taxonomy" id="578093"/>
    <lineage>
        <taxon>Eukaryota</taxon>
        <taxon>Fungi</taxon>
        <taxon>Dikarya</taxon>
        <taxon>Ascomycota</taxon>
        <taxon>Pezizomycotina</taxon>
        <taxon>Dothideomycetes</taxon>
        <taxon>Dothideomycetes incertae sedis</taxon>
        <taxon>Lineolatales</taxon>
        <taxon>Lineolataceae</taxon>
        <taxon>Lineolata</taxon>
    </lineage>
</organism>
<evidence type="ECO:0000256" key="1">
    <source>
        <dbReference type="SAM" id="Coils"/>
    </source>
</evidence>
<feature type="compositionally biased region" description="Basic and acidic residues" evidence="2">
    <location>
        <begin position="617"/>
        <end position="628"/>
    </location>
</feature>
<feature type="region of interest" description="Disordered" evidence="2">
    <location>
        <begin position="723"/>
        <end position="794"/>
    </location>
</feature>
<feature type="region of interest" description="Disordered" evidence="2">
    <location>
        <begin position="408"/>
        <end position="483"/>
    </location>
</feature>
<evidence type="ECO:0000256" key="2">
    <source>
        <dbReference type="SAM" id="MobiDB-lite"/>
    </source>
</evidence>
<sequence>MAPAYKVEELLALRDSVSESAVSFDKFGDEDAIKEHVLRPSVSANGIDLKRDRRKQSSEALRKASPRPPGLQSSANPARSDKKPSPSPSVKRGKAEKLLKEHGSPPGMRVTAGGRVVPTDIPPISSPRYQSGNMAGPNKNRGGYNVPPTGANFAFGLNGSRTSNAYANGTVITDGNNRYFQIYDGKPIALNVPSLIVPPWGPVGMNFDGQSSFPSAISGNAPAPVQPVGGPAPQTPAMDNPAAIRLERARREYKQKEMELRDLERREVIMDLPVEDPRRANVIAEKKCRTVELDNVRKQVKELEKAAYGPGETMRPGNMATTVNNQANIGPQLLPSVHFPSEQARAAFPSHLAPYGTSTMPAMPAFQQAGGNFEPFYYPGMFANEYASAYPKQYGMNGFGAVATPVVQPSANENKSPGSNHSSVDRRRSHAIEIRDPRSKQPVNHVKKSSLNPTSPEYHPSDAPEKRPSEVRNLSFPTDSHQELTVSQRNTIAVMTQKWVSEQYDVDFKKKESDTTLNTSDFFPNNPDEHSATKFTGPKPQAAGRHVYPTVHANGNGGPITPPVQQAQSGYPAHRRTPSDEHAQKGCAASPPTDARVPSWNRDCDPTAGVTTPPNHKKGDQDRSDEKPRTHHRRSSDPDFLEGVRHGLNMEAIAKDGEDLYIEGYIIGLKIRKNGAKLSPDSSPPSLKNVYGLDGGATLKRIMANPFYTGSSCAELQRGSVIDEGSDDRPVENPFGAVGSLPKTPEQHTPPSVKKLAGNQVPGTNVSPIHLHQRSKSSGNKACFRSSPLKDMNITGSSPAEIAQRFEATHANHRSGFDGAAEDLTARANAAGNSPPMATTMNEKKTLVVIPGGGSPVKQLANIQTVPTSPNKKPPSPAKVKLEQIAERVRYGSHHMYKPATPPDEKQKRWRATNWRKRFGDVKEKEGAPGPA</sequence>
<feature type="coiled-coil region" evidence="1">
    <location>
        <begin position="243"/>
        <end position="306"/>
    </location>
</feature>
<dbReference type="Proteomes" id="UP000799766">
    <property type="component" value="Unassembled WGS sequence"/>
</dbReference>
<feature type="compositionally biased region" description="Basic and acidic residues" evidence="2">
    <location>
        <begin position="423"/>
        <end position="439"/>
    </location>
</feature>
<feature type="region of interest" description="Disordered" evidence="2">
    <location>
        <begin position="518"/>
        <end position="642"/>
    </location>
</feature>
<gene>
    <name evidence="3" type="ORF">BDY21DRAFT_369249</name>
</gene>
<dbReference type="OrthoDB" id="30417at2759"/>